<protein>
    <recommendedName>
        <fullName evidence="2">Rhodanese domain-containing protein</fullName>
    </recommendedName>
</protein>
<dbReference type="SUPFAM" id="SSF52821">
    <property type="entry name" value="Rhodanese/Cell cycle control phosphatase"/>
    <property type="match status" value="1"/>
</dbReference>
<dbReference type="EMBL" id="CACVAR010000109">
    <property type="protein sequence ID" value="CAA6802989.1"/>
    <property type="molecule type" value="Genomic_DNA"/>
</dbReference>
<organism evidence="3">
    <name type="scientific">uncultured Sulfurovum sp</name>
    <dbReference type="NCBI Taxonomy" id="269237"/>
    <lineage>
        <taxon>Bacteria</taxon>
        <taxon>Pseudomonadati</taxon>
        <taxon>Campylobacterota</taxon>
        <taxon>Epsilonproteobacteria</taxon>
        <taxon>Campylobacterales</taxon>
        <taxon>Sulfurovaceae</taxon>
        <taxon>Sulfurovum</taxon>
        <taxon>environmental samples</taxon>
    </lineage>
</organism>
<feature type="domain" description="Rhodanese" evidence="2">
    <location>
        <begin position="95"/>
        <end position="207"/>
    </location>
</feature>
<feature type="chain" id="PRO_5027867177" description="Rhodanese domain-containing protein" evidence="1">
    <location>
        <begin position="19"/>
        <end position="214"/>
    </location>
</feature>
<evidence type="ECO:0000259" key="2">
    <source>
        <dbReference type="PROSITE" id="PS50206"/>
    </source>
</evidence>
<dbReference type="PROSITE" id="PS50206">
    <property type="entry name" value="RHODANESE_3"/>
    <property type="match status" value="1"/>
</dbReference>
<keyword evidence="1" id="KW-0732">Signal</keyword>
<gene>
    <name evidence="3" type="ORF">HELGO_WM34513</name>
</gene>
<name>A0A6S6SE09_9BACT</name>
<evidence type="ECO:0000256" key="1">
    <source>
        <dbReference type="SAM" id="SignalP"/>
    </source>
</evidence>
<evidence type="ECO:0000313" key="3">
    <source>
        <dbReference type="EMBL" id="CAA6802989.1"/>
    </source>
</evidence>
<feature type="signal peptide" evidence="1">
    <location>
        <begin position="1"/>
        <end position="18"/>
    </location>
</feature>
<dbReference type="AlphaFoldDB" id="A0A6S6SE09"/>
<dbReference type="Gene3D" id="3.40.250.10">
    <property type="entry name" value="Rhodanese-like domain"/>
    <property type="match status" value="1"/>
</dbReference>
<proteinExistence type="predicted"/>
<sequence>MKKLLLLPLLTSFLLAENANVTVKITKDISHVYTTDSGKTVKVERIQDTNNRLTDDYTKTSRPCPPFCIQTTKIDPEINNFEELEILKFMQNEVKNHTGVIIDARLKSWFELETIPSSINIPFPVMKNASKEKAKRIFTLLGMTIDPDGTWNFSKVKELAVFCNGVWCEQSAYFMEGILKHNYPKDKLNYYRSGFQGWKLLGLTTVVHKEIKKK</sequence>
<dbReference type="InterPro" id="IPR001763">
    <property type="entry name" value="Rhodanese-like_dom"/>
</dbReference>
<dbReference type="InterPro" id="IPR036873">
    <property type="entry name" value="Rhodanese-like_dom_sf"/>
</dbReference>
<accession>A0A6S6SE09</accession>
<reference evidence="3" key="1">
    <citation type="submission" date="2020-01" db="EMBL/GenBank/DDBJ databases">
        <authorList>
            <person name="Meier V. D."/>
            <person name="Meier V D."/>
        </authorList>
    </citation>
    <scope>NUCLEOTIDE SEQUENCE</scope>
    <source>
        <strain evidence="3">HLG_WM_MAG_03</strain>
    </source>
</reference>
<dbReference type="CDD" id="cd00158">
    <property type="entry name" value="RHOD"/>
    <property type="match status" value="1"/>
</dbReference>
<dbReference type="Pfam" id="PF00581">
    <property type="entry name" value="Rhodanese"/>
    <property type="match status" value="1"/>
</dbReference>